<dbReference type="EMBL" id="BAAARV010000067">
    <property type="protein sequence ID" value="GAA2368676.1"/>
    <property type="molecule type" value="Genomic_DNA"/>
</dbReference>
<dbReference type="Proteomes" id="UP001501444">
    <property type="component" value="Unassembled WGS sequence"/>
</dbReference>
<accession>A0ABP5U6T3</accession>
<evidence type="ECO:0000313" key="2">
    <source>
        <dbReference type="Proteomes" id="UP001501444"/>
    </source>
</evidence>
<protein>
    <submittedName>
        <fullName evidence="1">Uncharacterized protein</fullName>
    </submittedName>
</protein>
<proteinExistence type="predicted"/>
<reference evidence="2" key="1">
    <citation type="journal article" date="2019" name="Int. J. Syst. Evol. Microbiol.">
        <title>The Global Catalogue of Microorganisms (GCM) 10K type strain sequencing project: providing services to taxonomists for standard genome sequencing and annotation.</title>
        <authorList>
            <consortium name="The Broad Institute Genomics Platform"/>
            <consortium name="The Broad Institute Genome Sequencing Center for Infectious Disease"/>
            <person name="Wu L."/>
            <person name="Ma J."/>
        </authorList>
    </citation>
    <scope>NUCLEOTIDE SEQUENCE [LARGE SCALE GENOMIC DNA]</scope>
    <source>
        <strain evidence="2">JCM 3272</strain>
    </source>
</reference>
<evidence type="ECO:0000313" key="1">
    <source>
        <dbReference type="EMBL" id="GAA2368676.1"/>
    </source>
</evidence>
<sequence>MERVKGIETLTVSLGTVQVTLPRRMNLQIAPAASGLERPANTWVNGPLMARMRLGTDNRHHQDKLTVSG</sequence>
<keyword evidence="2" id="KW-1185">Reference proteome</keyword>
<name>A0ABP5U6T3_9ACTN</name>
<gene>
    <name evidence="1" type="ORF">GCM10010170_068670</name>
</gene>
<comment type="caution">
    <text evidence="1">The sequence shown here is derived from an EMBL/GenBank/DDBJ whole genome shotgun (WGS) entry which is preliminary data.</text>
</comment>
<organism evidence="1 2">
    <name type="scientific">Dactylosporangium salmoneum</name>
    <dbReference type="NCBI Taxonomy" id="53361"/>
    <lineage>
        <taxon>Bacteria</taxon>
        <taxon>Bacillati</taxon>
        <taxon>Actinomycetota</taxon>
        <taxon>Actinomycetes</taxon>
        <taxon>Micromonosporales</taxon>
        <taxon>Micromonosporaceae</taxon>
        <taxon>Dactylosporangium</taxon>
    </lineage>
</organism>